<organism evidence="2 3">
    <name type="scientific">Aureibacter tunicatorum</name>
    <dbReference type="NCBI Taxonomy" id="866807"/>
    <lineage>
        <taxon>Bacteria</taxon>
        <taxon>Pseudomonadati</taxon>
        <taxon>Bacteroidota</taxon>
        <taxon>Cytophagia</taxon>
        <taxon>Cytophagales</taxon>
        <taxon>Persicobacteraceae</taxon>
        <taxon>Aureibacter</taxon>
    </lineage>
</organism>
<dbReference type="AlphaFoldDB" id="A0AAE4BRN7"/>
<protein>
    <submittedName>
        <fullName evidence="2">Uncharacterized protein</fullName>
    </submittedName>
</protein>
<gene>
    <name evidence="2" type="ORF">HNQ88_003465</name>
</gene>
<evidence type="ECO:0000313" key="3">
    <source>
        <dbReference type="Proteomes" id="UP001185092"/>
    </source>
</evidence>
<proteinExistence type="predicted"/>
<comment type="caution">
    <text evidence="2">The sequence shown here is derived from an EMBL/GenBank/DDBJ whole genome shotgun (WGS) entry which is preliminary data.</text>
</comment>
<evidence type="ECO:0000313" key="2">
    <source>
        <dbReference type="EMBL" id="MDR6240399.1"/>
    </source>
</evidence>
<keyword evidence="3" id="KW-1185">Reference proteome</keyword>
<name>A0AAE4BRN7_9BACT</name>
<keyword evidence="1" id="KW-0472">Membrane</keyword>
<reference evidence="2" key="1">
    <citation type="submission" date="2023-07" db="EMBL/GenBank/DDBJ databases">
        <title>Genomic Encyclopedia of Type Strains, Phase IV (KMG-IV): sequencing the most valuable type-strain genomes for metagenomic binning, comparative biology and taxonomic classification.</title>
        <authorList>
            <person name="Goeker M."/>
        </authorList>
    </citation>
    <scope>NUCLEOTIDE SEQUENCE</scope>
    <source>
        <strain evidence="2">DSM 26174</strain>
    </source>
</reference>
<feature type="transmembrane region" description="Helical" evidence="1">
    <location>
        <begin position="7"/>
        <end position="27"/>
    </location>
</feature>
<keyword evidence="1" id="KW-0812">Transmembrane</keyword>
<sequence>MGLIFIFSDKFIVILDVLIVFYDMIFIDEL</sequence>
<keyword evidence="1" id="KW-1133">Transmembrane helix</keyword>
<dbReference type="EMBL" id="JAVDQD010000004">
    <property type="protein sequence ID" value="MDR6240399.1"/>
    <property type="molecule type" value="Genomic_DNA"/>
</dbReference>
<accession>A0AAE4BRN7</accession>
<dbReference type="Proteomes" id="UP001185092">
    <property type="component" value="Unassembled WGS sequence"/>
</dbReference>
<evidence type="ECO:0000256" key="1">
    <source>
        <dbReference type="SAM" id="Phobius"/>
    </source>
</evidence>